<sequence>MDAAGAGGGGEGNEVASRLRDLSSRIADLAASKARPFVPHHFDVPTQHAADGYTFRALLAADLDTYHAAASVSPRDLRAAFGIFGDAECGAPAAGVEDSLVELRRHEKEHELRLAFAFAVTSNAPDKEGCADSPRGSTLPNKEGPLVGCVFLFPATKIGFDAEVFLWVTERRSAPQEATELDASVERTLRQWVQSAWPFESVAYPGRVQCWTAMAKLPWRSEPVPRIALDAQTVIMHHARGHGLATPRPFTSVAR</sequence>
<dbReference type="AlphaFoldDB" id="A0A7S3F652"/>
<reference evidence="1" key="1">
    <citation type="submission" date="2021-01" db="EMBL/GenBank/DDBJ databases">
        <authorList>
            <person name="Corre E."/>
            <person name="Pelletier E."/>
            <person name="Niang G."/>
            <person name="Scheremetjew M."/>
            <person name="Finn R."/>
            <person name="Kale V."/>
            <person name="Holt S."/>
            <person name="Cochrane G."/>
            <person name="Meng A."/>
            <person name="Brown T."/>
            <person name="Cohen L."/>
        </authorList>
    </citation>
    <scope>NUCLEOTIDE SEQUENCE</scope>
    <source>
        <strain evidence="1">CCMP281</strain>
    </source>
</reference>
<name>A0A7S3F652_9EUKA</name>
<accession>A0A7S3F652</accession>
<proteinExistence type="predicted"/>
<evidence type="ECO:0000313" key="1">
    <source>
        <dbReference type="EMBL" id="CAE0128800.1"/>
    </source>
</evidence>
<gene>
    <name evidence="1" type="ORF">HERI1096_LOCUS27302</name>
</gene>
<organism evidence="1">
    <name type="scientific">Haptolina ericina</name>
    <dbReference type="NCBI Taxonomy" id="156174"/>
    <lineage>
        <taxon>Eukaryota</taxon>
        <taxon>Haptista</taxon>
        <taxon>Haptophyta</taxon>
        <taxon>Prymnesiophyceae</taxon>
        <taxon>Prymnesiales</taxon>
        <taxon>Prymnesiaceae</taxon>
        <taxon>Haptolina</taxon>
    </lineage>
</organism>
<dbReference type="EMBL" id="HBHX01049368">
    <property type="protein sequence ID" value="CAE0128800.1"/>
    <property type="molecule type" value="Transcribed_RNA"/>
</dbReference>
<protein>
    <submittedName>
        <fullName evidence="1">Uncharacterized protein</fullName>
    </submittedName>
</protein>